<organism evidence="5">
    <name type="scientific">Candidatus Atribacter allofermentans</name>
    <dbReference type="NCBI Taxonomy" id="1852833"/>
    <lineage>
        <taxon>Bacteria</taxon>
        <taxon>Pseudomonadati</taxon>
        <taxon>Atribacterota</taxon>
        <taxon>Atribacteria</taxon>
        <taxon>Atribacterales</taxon>
        <taxon>Atribacteraceae</taxon>
        <taxon>Atribacter</taxon>
    </lineage>
</organism>
<dbReference type="Gene3D" id="3.40.50.10490">
    <property type="entry name" value="Glucose-6-phosphate isomerase like protein, domain 1"/>
    <property type="match status" value="3"/>
</dbReference>
<keyword evidence="1 4" id="KW-0312">Gluconeogenesis</keyword>
<proteinExistence type="inferred from homology"/>
<dbReference type="GO" id="GO:0006096">
    <property type="term" value="P:glycolytic process"/>
    <property type="evidence" value="ECO:0007669"/>
    <property type="project" value="UniProtKB-UniPathway"/>
</dbReference>
<dbReference type="Pfam" id="PF00342">
    <property type="entry name" value="PGI"/>
    <property type="match status" value="1"/>
</dbReference>
<gene>
    <name evidence="5" type="primary">pgi</name>
    <name evidence="5" type="ORF">BWY41_01841</name>
</gene>
<keyword evidence="2 4" id="KW-0324">Glycolysis</keyword>
<keyword evidence="3 4" id="KW-0413">Isomerase</keyword>
<protein>
    <recommendedName>
        <fullName evidence="4">Glucose-6-phosphate isomerase</fullName>
        <ecNumber evidence="4">5.3.1.9</ecNumber>
    </recommendedName>
</protein>
<evidence type="ECO:0000256" key="1">
    <source>
        <dbReference type="ARBA" id="ARBA00022432"/>
    </source>
</evidence>
<evidence type="ECO:0000256" key="2">
    <source>
        <dbReference type="ARBA" id="ARBA00023152"/>
    </source>
</evidence>
<dbReference type="PROSITE" id="PS51463">
    <property type="entry name" value="P_GLUCOSE_ISOMERASE_3"/>
    <property type="match status" value="1"/>
</dbReference>
<dbReference type="AlphaFoldDB" id="A0A1V5SK23"/>
<dbReference type="Proteomes" id="UP000485569">
    <property type="component" value="Unassembled WGS sequence"/>
</dbReference>
<comment type="catalytic activity">
    <reaction evidence="4">
        <text>alpha-D-glucose 6-phosphate = beta-D-fructose 6-phosphate</text>
        <dbReference type="Rhea" id="RHEA:11816"/>
        <dbReference type="ChEBI" id="CHEBI:57634"/>
        <dbReference type="ChEBI" id="CHEBI:58225"/>
        <dbReference type="EC" id="5.3.1.9"/>
    </reaction>
</comment>
<dbReference type="PRINTS" id="PR00662">
    <property type="entry name" value="G6PISOMERASE"/>
</dbReference>
<dbReference type="UniPathway" id="UPA00109">
    <property type="reaction ID" value="UER00181"/>
</dbReference>
<dbReference type="EC" id="5.3.1.9" evidence="4"/>
<dbReference type="PANTHER" id="PTHR11469">
    <property type="entry name" value="GLUCOSE-6-PHOSPHATE ISOMERASE"/>
    <property type="match status" value="1"/>
</dbReference>
<accession>A0A1V5SK23</accession>
<dbReference type="GO" id="GO:0005829">
    <property type="term" value="C:cytosol"/>
    <property type="evidence" value="ECO:0007669"/>
    <property type="project" value="TreeGrafter"/>
</dbReference>
<dbReference type="PANTHER" id="PTHR11469:SF1">
    <property type="entry name" value="GLUCOSE-6-PHOSPHATE ISOMERASE"/>
    <property type="match status" value="1"/>
</dbReference>
<dbReference type="GO" id="GO:0051156">
    <property type="term" value="P:glucose 6-phosphate metabolic process"/>
    <property type="evidence" value="ECO:0007669"/>
    <property type="project" value="TreeGrafter"/>
</dbReference>
<evidence type="ECO:0000313" key="5">
    <source>
        <dbReference type="EMBL" id="OQA54900.1"/>
    </source>
</evidence>
<dbReference type="GO" id="GO:0048029">
    <property type="term" value="F:monosaccharide binding"/>
    <property type="evidence" value="ECO:0007669"/>
    <property type="project" value="TreeGrafter"/>
</dbReference>
<dbReference type="GO" id="GO:0006094">
    <property type="term" value="P:gluconeogenesis"/>
    <property type="evidence" value="ECO:0007669"/>
    <property type="project" value="UniProtKB-KW"/>
</dbReference>
<dbReference type="EMBL" id="MWBQ01000190">
    <property type="protein sequence ID" value="OQA54900.1"/>
    <property type="molecule type" value="Genomic_DNA"/>
</dbReference>
<dbReference type="InterPro" id="IPR001672">
    <property type="entry name" value="G6P_Isomerase"/>
</dbReference>
<evidence type="ECO:0000256" key="3">
    <source>
        <dbReference type="ARBA" id="ARBA00023235"/>
    </source>
</evidence>
<comment type="caution">
    <text evidence="5">The sequence shown here is derived from an EMBL/GenBank/DDBJ whole genome shotgun (WGS) entry which is preliminary data.</text>
</comment>
<dbReference type="GO" id="GO:0097367">
    <property type="term" value="F:carbohydrate derivative binding"/>
    <property type="evidence" value="ECO:0007669"/>
    <property type="project" value="InterPro"/>
</dbReference>
<dbReference type="SUPFAM" id="SSF53697">
    <property type="entry name" value="SIS domain"/>
    <property type="match status" value="1"/>
</dbReference>
<dbReference type="InterPro" id="IPR046348">
    <property type="entry name" value="SIS_dom_sf"/>
</dbReference>
<comment type="pathway">
    <text evidence="4">Carbohydrate degradation; glycolysis; D-glyceraldehyde 3-phosphate and glycerone phosphate from D-glucose: step 2/4.</text>
</comment>
<dbReference type="GO" id="GO:0004347">
    <property type="term" value="F:glucose-6-phosphate isomerase activity"/>
    <property type="evidence" value="ECO:0007669"/>
    <property type="project" value="UniProtKB-EC"/>
</dbReference>
<comment type="similarity">
    <text evidence="4">Belongs to the GPI family.</text>
</comment>
<reference evidence="5" key="1">
    <citation type="submission" date="2017-02" db="EMBL/GenBank/DDBJ databases">
        <title>Delving into the versatile metabolic prowess of the omnipresent phylum Bacteroidetes.</title>
        <authorList>
            <person name="Nobu M.K."/>
            <person name="Mei R."/>
            <person name="Narihiro T."/>
            <person name="Kuroda K."/>
            <person name="Liu W.-T."/>
        </authorList>
    </citation>
    <scope>NUCLEOTIDE SEQUENCE</scope>
    <source>
        <strain evidence="5">ADurb.Bin276</strain>
    </source>
</reference>
<sequence>MKKLMKNIHLQNYQGLIENALLEMENTQIMKRIWDHDFTVWKNSPEEISNRLAWLEIAQEITGEIKEINNFVNELLMEGYKQVILMGMGGSSLAPEVYRKTFGVKEGYLDLWILDSTDPGMIQSYTRRLDPHNTMFIVSTKSGGTIETLSFFKYFYTFLVDKLGKAEAGKHFILITDPESSLIEIAQTYHFRKTFLNNPNLGGRYSALSHFGLVPAAMIGIDISLLLERAQVMMKRCQPDIPYKDNPAAFIGVLLAEMAKNWRDKATYILTPDIQSFGDWVEQLIAESTGKEKKGILPVVKESLGDPMFYFKDRLFIVMSLPLTELSWIGKINNLILSGQPVIHLELKDYYDIAGQFFLWELATAVAGYRLEINPFNQPNVEISKKITRQIIKKYSEGSPIDEPGPLVKQDEMIVYGDIEAHDPYEALRNFLSPCHPGDYIAIQAYIYPNRETECLLQRLCTVLRDSFQVATTVGYGPRFLHSTGQLHKGDAGNGYFIQFTSEPNVDVPIPNEAGSWESQVSFGALIKFQALGDYYALQNGKRKIIRYHFENEVSVGLDRLIRSLQ</sequence>
<evidence type="ECO:0000256" key="4">
    <source>
        <dbReference type="RuleBase" id="RU000612"/>
    </source>
</evidence>
<name>A0A1V5SK23_9BACT</name>